<dbReference type="OrthoDB" id="9781621at2"/>
<proteinExistence type="inferred from homology"/>
<keyword evidence="4" id="KW-0274">FAD</keyword>
<dbReference type="PRINTS" id="PR00368">
    <property type="entry name" value="FADPNR"/>
</dbReference>
<evidence type="ECO:0000313" key="8">
    <source>
        <dbReference type="Proteomes" id="UP000228758"/>
    </source>
</evidence>
<keyword evidence="8" id="KW-1185">Reference proteome</keyword>
<dbReference type="PANTHER" id="PTHR42913:SF3">
    <property type="entry name" value="64 KDA MITOCHONDRIAL NADH DEHYDROGENASE (EUROFUNG)"/>
    <property type="match status" value="1"/>
</dbReference>
<dbReference type="SUPFAM" id="SSF51905">
    <property type="entry name" value="FAD/NAD(P)-binding domain"/>
    <property type="match status" value="2"/>
</dbReference>
<reference evidence="7 8" key="1">
    <citation type="submission" date="2017-11" db="EMBL/GenBank/DDBJ databases">
        <title>Genomic Encyclopedia of Archaeal and Bacterial Type Strains, Phase II (KMG-II): From Individual Species to Whole Genera.</title>
        <authorList>
            <person name="Goeker M."/>
        </authorList>
    </citation>
    <scope>NUCLEOTIDE SEQUENCE [LARGE SCALE GENOMIC DNA]</scope>
    <source>
        <strain evidence="7 8">DSM 27393</strain>
    </source>
</reference>
<dbReference type="PRINTS" id="PR00469">
    <property type="entry name" value="PNDRDTASEII"/>
</dbReference>
<evidence type="ECO:0000313" key="7">
    <source>
        <dbReference type="EMBL" id="PJJ72971.1"/>
    </source>
</evidence>
<dbReference type="PANTHER" id="PTHR42913">
    <property type="entry name" value="APOPTOSIS-INDUCING FACTOR 1"/>
    <property type="match status" value="1"/>
</dbReference>
<dbReference type="InterPro" id="IPR051169">
    <property type="entry name" value="NADH-Q_oxidoreductase"/>
</dbReference>
<keyword evidence="5" id="KW-0560">Oxidoreductase</keyword>
<dbReference type="Pfam" id="PF07992">
    <property type="entry name" value="Pyr_redox_2"/>
    <property type="match status" value="1"/>
</dbReference>
<evidence type="ECO:0000256" key="1">
    <source>
        <dbReference type="ARBA" id="ARBA00001974"/>
    </source>
</evidence>
<dbReference type="Proteomes" id="UP000228758">
    <property type="component" value="Unassembled WGS sequence"/>
</dbReference>
<accession>A0A2M9CM41</accession>
<evidence type="ECO:0000256" key="3">
    <source>
        <dbReference type="ARBA" id="ARBA00022630"/>
    </source>
</evidence>
<protein>
    <submittedName>
        <fullName evidence="7">NADH dehydrogenase</fullName>
    </submittedName>
</protein>
<dbReference type="InterPro" id="IPR036188">
    <property type="entry name" value="FAD/NAD-bd_sf"/>
</dbReference>
<feature type="domain" description="FAD/NAD(P)-binding" evidence="6">
    <location>
        <begin position="9"/>
        <end position="285"/>
    </location>
</feature>
<evidence type="ECO:0000256" key="2">
    <source>
        <dbReference type="ARBA" id="ARBA00005272"/>
    </source>
</evidence>
<dbReference type="GO" id="GO:0003955">
    <property type="term" value="F:NAD(P)H dehydrogenase (quinone) activity"/>
    <property type="evidence" value="ECO:0007669"/>
    <property type="project" value="TreeGrafter"/>
</dbReference>
<name>A0A2M9CM41_9MICO</name>
<keyword evidence="3" id="KW-0285">Flavoprotein</keyword>
<evidence type="ECO:0000256" key="5">
    <source>
        <dbReference type="ARBA" id="ARBA00023002"/>
    </source>
</evidence>
<dbReference type="InterPro" id="IPR023753">
    <property type="entry name" value="FAD/NAD-binding_dom"/>
</dbReference>
<evidence type="ECO:0000256" key="4">
    <source>
        <dbReference type="ARBA" id="ARBA00022827"/>
    </source>
</evidence>
<comment type="similarity">
    <text evidence="2">Belongs to the NADH dehydrogenase family.</text>
</comment>
<dbReference type="EMBL" id="PGFF01000001">
    <property type="protein sequence ID" value="PJJ72971.1"/>
    <property type="molecule type" value="Genomic_DNA"/>
</dbReference>
<dbReference type="Gene3D" id="3.50.50.100">
    <property type="match status" value="1"/>
</dbReference>
<gene>
    <name evidence="7" type="ORF">CLV46_2551</name>
</gene>
<dbReference type="GO" id="GO:0019646">
    <property type="term" value="P:aerobic electron transport chain"/>
    <property type="evidence" value="ECO:0007669"/>
    <property type="project" value="TreeGrafter"/>
</dbReference>
<comment type="cofactor">
    <cofactor evidence="1">
        <name>FAD</name>
        <dbReference type="ChEBI" id="CHEBI:57692"/>
    </cofactor>
</comment>
<evidence type="ECO:0000259" key="6">
    <source>
        <dbReference type="Pfam" id="PF07992"/>
    </source>
</evidence>
<dbReference type="AlphaFoldDB" id="A0A2M9CM41"/>
<dbReference type="RefSeq" id="WP_100365107.1">
    <property type="nucleotide sequence ID" value="NZ_PGFF01000001.1"/>
</dbReference>
<sequence>MSTSAPIRRVVVIGAGYAGVMAANRLRHLCPPDVEVMVVSPRATFVDRIRLHEHVATGRSAEVPLTAMLTPGIRHRLGRVQRIDAAGNRVLLDDGTTTDYDYLVYAVGSGAADARRASLNDLEAAHDVRERMRRLPPGATVTVVGGGATGIETAAEIADRRPLRVTLVTSGVVAPMLGPVARRVVRARLRRLRVGVLEHARVEAELERHLLLADGRRLASDLTIWSGSFAVPELAAESGLTVDRLGRLLVDERLASVAHPRIFGAGDAVAMPAERQAVLRMACATALPMGAHVAEMIAAEFAGGSAEPFSNRYIGLSMSLGRGHGVVQLTDGDGRPKRTVYVGLLAAAIKELTSRYALGSMPREARRAGSYRWKRGWEGEPRPRRSIMTAQLR</sequence>
<organism evidence="7 8">
    <name type="scientific">Diaminobutyricimonas aerilata</name>
    <dbReference type="NCBI Taxonomy" id="1162967"/>
    <lineage>
        <taxon>Bacteria</taxon>
        <taxon>Bacillati</taxon>
        <taxon>Actinomycetota</taxon>
        <taxon>Actinomycetes</taxon>
        <taxon>Micrococcales</taxon>
        <taxon>Microbacteriaceae</taxon>
        <taxon>Diaminobutyricimonas</taxon>
    </lineage>
</organism>
<comment type="caution">
    <text evidence="7">The sequence shown here is derived from an EMBL/GenBank/DDBJ whole genome shotgun (WGS) entry which is preliminary data.</text>
</comment>